<dbReference type="AlphaFoldDB" id="B7APV6"/>
<dbReference type="SUPFAM" id="SSF52540">
    <property type="entry name" value="P-loop containing nucleoside triphosphate hydrolases"/>
    <property type="match status" value="1"/>
</dbReference>
<reference evidence="2 3" key="2">
    <citation type="submission" date="2008-11" db="EMBL/GenBank/DDBJ databases">
        <authorList>
            <person name="Fulton L."/>
            <person name="Clifton S."/>
            <person name="Fulton B."/>
            <person name="Xu J."/>
            <person name="Minx P."/>
            <person name="Pepin K.H."/>
            <person name="Johnson M."/>
            <person name="Bhonagiri V."/>
            <person name="Nash W.E."/>
            <person name="Mardis E.R."/>
            <person name="Wilson R.K."/>
        </authorList>
    </citation>
    <scope>NUCLEOTIDE SEQUENCE [LARGE SCALE GENOMIC DNA]</scope>
    <source>
        <strain evidence="2 3">ATCC 43243</strain>
    </source>
</reference>
<dbReference type="EMBL" id="ABVQ01000035">
    <property type="protein sequence ID" value="EEC57728.1"/>
    <property type="molecule type" value="Genomic_DNA"/>
</dbReference>
<dbReference type="eggNOG" id="COG2805">
    <property type="taxonomic scope" value="Bacteria"/>
</dbReference>
<gene>
    <name evidence="2" type="ORF">BACPEC_00712</name>
</gene>
<evidence type="ECO:0000313" key="3">
    <source>
        <dbReference type="Proteomes" id="UP000003136"/>
    </source>
</evidence>
<dbReference type="Proteomes" id="UP000003136">
    <property type="component" value="Unassembled WGS sequence"/>
</dbReference>
<protein>
    <recommendedName>
        <fullName evidence="4">Bacterial type II secretion system protein E domain-containing protein</fullName>
    </recommendedName>
</protein>
<organism evidence="2 3">
    <name type="scientific">[Bacteroides] pectinophilus ATCC 43243</name>
    <dbReference type="NCBI Taxonomy" id="483218"/>
    <lineage>
        <taxon>Bacteria</taxon>
        <taxon>Bacillati</taxon>
        <taxon>Bacillota</taxon>
        <taxon>Clostridia</taxon>
        <taxon>Eubacteriales</taxon>
    </lineage>
</organism>
<dbReference type="Gene3D" id="3.30.450.90">
    <property type="match status" value="1"/>
</dbReference>
<reference evidence="2 3" key="1">
    <citation type="submission" date="2008-11" db="EMBL/GenBank/DDBJ databases">
        <title>Draft genome sequence of Bacteroides pectinophilus (ATCC 43243).</title>
        <authorList>
            <person name="Sudarsanam P."/>
            <person name="Ley R."/>
            <person name="Guruge J."/>
            <person name="Turnbaugh P.J."/>
            <person name="Mahowald M."/>
            <person name="Liep D."/>
            <person name="Gordon J."/>
        </authorList>
    </citation>
    <scope>NUCLEOTIDE SEQUENCE [LARGE SCALE GENOMIC DNA]</scope>
    <source>
        <strain evidence="2 3">ATCC 43243</strain>
    </source>
</reference>
<sequence length="132" mass="14735">MVVDLATVEQVLNKGKDMGASDIHITVGIPPMVRVNGSLIPLDYPELSPEDTQRMVYSLMNDKQRAAYEERGEIDFSFALGSTGRFRVNAYKQKGACACALRIVGMQIPKPEQLGLSEDVIELYKKREVLFL</sequence>
<dbReference type="GO" id="GO:0016887">
    <property type="term" value="F:ATP hydrolysis activity"/>
    <property type="evidence" value="ECO:0007669"/>
    <property type="project" value="InterPro"/>
</dbReference>
<comment type="caution">
    <text evidence="2">The sequence shown here is derived from an EMBL/GenBank/DDBJ whole genome shotgun (WGS) entry which is preliminary data.</text>
</comment>
<dbReference type="InterPro" id="IPR050921">
    <property type="entry name" value="T4SS_GSP_E_ATPase"/>
</dbReference>
<name>B7APV6_9FIRM</name>
<dbReference type="PANTHER" id="PTHR30486">
    <property type="entry name" value="TWITCHING MOTILITY PROTEIN PILT"/>
    <property type="match status" value="1"/>
</dbReference>
<dbReference type="InterPro" id="IPR027417">
    <property type="entry name" value="P-loop_NTPase"/>
</dbReference>
<keyword evidence="3" id="KW-1185">Reference proteome</keyword>
<comment type="similarity">
    <text evidence="1">Belongs to the GSP E family.</text>
</comment>
<dbReference type="STRING" id="483218.BACPEC_00712"/>
<proteinExistence type="inferred from homology"/>
<evidence type="ECO:0008006" key="4">
    <source>
        <dbReference type="Google" id="ProtNLM"/>
    </source>
</evidence>
<dbReference type="PANTHER" id="PTHR30486:SF16">
    <property type="entry name" value="TWITCHING MOTILITY PROTEIN PILT"/>
    <property type="match status" value="1"/>
</dbReference>
<accession>B7APV6</accession>
<evidence type="ECO:0000256" key="1">
    <source>
        <dbReference type="ARBA" id="ARBA00006611"/>
    </source>
</evidence>
<dbReference type="HOGENOM" id="CLU_134952_0_0_9"/>
<evidence type="ECO:0000313" key="2">
    <source>
        <dbReference type="EMBL" id="EEC57728.1"/>
    </source>
</evidence>